<dbReference type="HOGENOM" id="CLU_125974_0_0_6"/>
<dbReference type="Proteomes" id="UP001322512">
    <property type="component" value="Chromosome"/>
</dbReference>
<reference evidence="1" key="2">
    <citation type="submission" date="2010-05" db="EMBL/GenBank/DDBJ databases">
        <title>Revision and reannotation of the Halomonas elongata DSM 2581(T) genome.</title>
        <authorList>
            <person name="Pfeiffer F."/>
            <person name="Bagyan I."/>
            <person name="Alfaro-Espinoza G."/>
            <person name="Zamora-Lagos M.A."/>
            <person name="Habermann B."/>
            <person name="Oesterhelt D."/>
            <person name="Kunte H.J."/>
        </authorList>
    </citation>
    <scope>NUCLEOTIDE SEQUENCE</scope>
    <source>
        <strain evidence="1">Type strain: DSM 2581</strain>
    </source>
</reference>
<dbReference type="eggNOG" id="ENOG503314Q">
    <property type="taxonomic scope" value="Bacteria"/>
</dbReference>
<keyword evidence="4" id="KW-1185">Reference proteome</keyword>
<dbReference type="GeneID" id="91011639"/>
<evidence type="ECO:0000313" key="4">
    <source>
        <dbReference type="Proteomes" id="UP001322512"/>
    </source>
</evidence>
<accession>E1VAY2</accession>
<dbReference type="AlphaFoldDB" id="E1VAY2"/>
<dbReference type="EMBL" id="CP139472">
    <property type="protein sequence ID" value="WPU46685.1"/>
    <property type="molecule type" value="Genomic_DNA"/>
</dbReference>
<sequence length="167" mass="18276">MSKRWPSSVDRAQREVLPLNLSLYHAAREYPGGAKAIAALFGLNPTTLQHRLSPTHEPHRIDLDSFEAVLGATQDDRILDSVGEVAGGAIWIRPDDCHGESSFDLIQLIGVLHDQLGEMLGSVCETTRDGIVDDRERAELRKRARQLMQAVLALEAAAVNVGDEDDG</sequence>
<organism evidence="1 3">
    <name type="scientific">Halomonas elongata (strain ATCC 33173 / DSM 2581 / NBRC 15536 / NCIMB 2198 / 1H9)</name>
    <dbReference type="NCBI Taxonomy" id="768066"/>
    <lineage>
        <taxon>Bacteria</taxon>
        <taxon>Pseudomonadati</taxon>
        <taxon>Pseudomonadota</taxon>
        <taxon>Gammaproteobacteria</taxon>
        <taxon>Oceanospirillales</taxon>
        <taxon>Halomonadaceae</taxon>
        <taxon>Halomonas</taxon>
    </lineage>
</organism>
<dbReference type="Proteomes" id="UP000008707">
    <property type="component" value="Chromosome"/>
</dbReference>
<dbReference type="EMBL" id="FN869568">
    <property type="protein sequence ID" value="CBV44081.1"/>
    <property type="molecule type" value="Genomic_DNA"/>
</dbReference>
<evidence type="ECO:0000313" key="2">
    <source>
        <dbReference type="EMBL" id="WPU46685.1"/>
    </source>
</evidence>
<evidence type="ECO:0000313" key="3">
    <source>
        <dbReference type="Proteomes" id="UP000008707"/>
    </source>
</evidence>
<gene>
    <name evidence="1" type="ordered locus">HELO_4197</name>
    <name evidence="2" type="ORF">SR933_15760</name>
</gene>
<reference evidence="3" key="3">
    <citation type="journal article" date="2011" name="Environ. Microbiol.">
        <title>A blueprint of ectoine metabolism from the genome of the industrial producer Halomonas elongata DSM 2581(T).</title>
        <authorList>
            <person name="Schwibbert K."/>
            <person name="Marin-Sanguino A."/>
            <person name="Bagyan I."/>
            <person name="Heidrich G."/>
            <person name="Lentzen G."/>
            <person name="Seitz H."/>
            <person name="Rampp M."/>
            <person name="Schuster S.C."/>
            <person name="Klenk H.P."/>
            <person name="Pfeiffer F."/>
            <person name="Oesterhelt D."/>
            <person name="Kunte H.J."/>
        </authorList>
    </citation>
    <scope>NUCLEOTIDE SEQUENCE [LARGE SCALE GENOMIC DNA]</scope>
    <source>
        <strain evidence="3">ATCC 33173 / DSM 2581 / NBRC 15536 / NCIMB 2198 / 1H9</strain>
    </source>
</reference>
<protein>
    <submittedName>
        <fullName evidence="2">Phage regulatory CII family protein</fullName>
    </submittedName>
</protein>
<reference evidence="2 4" key="4">
    <citation type="submission" date="2023-11" db="EMBL/GenBank/DDBJ databases">
        <title>MicrobeMod: A computational toolkit for identifying prokaryotic methylation and restriction-modification with nanopore sequencing.</title>
        <authorList>
            <person name="Crits-Christoph A."/>
            <person name="Kang S.C."/>
            <person name="Lee H."/>
            <person name="Ostrov N."/>
        </authorList>
    </citation>
    <scope>NUCLEOTIDE SEQUENCE [LARGE SCALE GENOMIC DNA]</scope>
    <source>
        <strain evidence="2 4">ATCC 33173</strain>
    </source>
</reference>
<proteinExistence type="predicted"/>
<dbReference type="GO" id="GO:0003677">
    <property type="term" value="F:DNA binding"/>
    <property type="evidence" value="ECO:0007669"/>
    <property type="project" value="InterPro"/>
</dbReference>
<evidence type="ECO:0000313" key="1">
    <source>
        <dbReference type="EMBL" id="CBV44081.1"/>
    </source>
</evidence>
<dbReference type="OrthoDB" id="6120031at2"/>
<dbReference type="Pfam" id="PF06892">
    <property type="entry name" value="Phage_CP76"/>
    <property type="match status" value="1"/>
</dbReference>
<dbReference type="KEGG" id="hel:HELO_4197"/>
<dbReference type="InterPro" id="IPR009679">
    <property type="entry name" value="Phage_186_CII-like"/>
</dbReference>
<reference evidence="1" key="1">
    <citation type="journal article" date="2010" name="Environ. Microbiol.">
        <title>A blueprint of ectoine metabolism from the genome of the industrial producer Halomonas elongata DSM 2581(T).</title>
        <authorList>
            <person name="Schwibbert K."/>
            <person name="Marin-Sanguino A."/>
            <person name="Bagyan I."/>
            <person name="Heidrich G."/>
            <person name="Lentzen G."/>
            <person name="Seitz H."/>
            <person name="Rampp M."/>
            <person name="Schuster S.C."/>
            <person name="Klenk H.P."/>
            <person name="Pfeiffer F."/>
            <person name="Oesterhelt D."/>
            <person name="Kunte H.J."/>
        </authorList>
    </citation>
    <scope>NUCLEOTIDE SEQUENCE</scope>
    <source>
        <strain evidence="1">Type strain: DSM 2581</strain>
    </source>
</reference>
<dbReference type="RefSeq" id="WP_013333951.1">
    <property type="nucleotide sequence ID" value="NC_014532.2"/>
</dbReference>
<name>E1VAY2_HALED</name>